<dbReference type="GO" id="GO:0003677">
    <property type="term" value="F:DNA binding"/>
    <property type="evidence" value="ECO:0007669"/>
    <property type="project" value="UniProtKB-UniRule"/>
</dbReference>
<keyword evidence="5 7" id="KW-0233">DNA recombination</keyword>
<dbReference type="Proteomes" id="UP000295066">
    <property type="component" value="Unassembled WGS sequence"/>
</dbReference>
<dbReference type="RefSeq" id="WP_133957532.1">
    <property type="nucleotide sequence ID" value="NZ_SORI01000008.1"/>
</dbReference>
<feature type="zinc finger region" description="C4-type" evidence="7">
    <location>
        <begin position="57"/>
        <end position="72"/>
    </location>
</feature>
<dbReference type="CDD" id="cd01025">
    <property type="entry name" value="TOPRIM_recR"/>
    <property type="match status" value="1"/>
</dbReference>
<feature type="domain" description="Toprim" evidence="8">
    <location>
        <begin position="80"/>
        <end position="175"/>
    </location>
</feature>
<dbReference type="Pfam" id="PF13662">
    <property type="entry name" value="Toprim_4"/>
    <property type="match status" value="1"/>
</dbReference>
<evidence type="ECO:0000256" key="1">
    <source>
        <dbReference type="ARBA" id="ARBA00022723"/>
    </source>
</evidence>
<dbReference type="InterPro" id="IPR006171">
    <property type="entry name" value="TOPRIM_dom"/>
</dbReference>
<sequence>MSLPDSFERLTVLFRKLPGVGAKTARRMAFFVLQQPVSYAEELAACLSGLKDRIFTCSRCGNITDREPCAVCSDLLRDRSTLCVVETVEDLISIEQAGVYSGLYHVLGGRVSPLDGEDLDEECLAGLVRRIGEDRIREVIIATNPRIEGDLTFHAIVDRLGETDVSVSRLAYGLPVGGSIEFADRTTLLASLESRVTVKRKE</sequence>
<accession>A0A4R8M9K1</accession>
<evidence type="ECO:0000259" key="8">
    <source>
        <dbReference type="PROSITE" id="PS50880"/>
    </source>
</evidence>
<dbReference type="PANTHER" id="PTHR30446">
    <property type="entry name" value="RECOMBINATION PROTEIN RECR"/>
    <property type="match status" value="1"/>
</dbReference>
<dbReference type="InterPro" id="IPR023627">
    <property type="entry name" value="Rcmb_RecR"/>
</dbReference>
<evidence type="ECO:0000313" key="9">
    <source>
        <dbReference type="EMBL" id="TDY60505.1"/>
    </source>
</evidence>
<evidence type="ECO:0000256" key="3">
    <source>
        <dbReference type="ARBA" id="ARBA00022771"/>
    </source>
</evidence>
<dbReference type="Pfam" id="PF21175">
    <property type="entry name" value="RecR_C"/>
    <property type="match status" value="1"/>
</dbReference>
<evidence type="ECO:0000256" key="6">
    <source>
        <dbReference type="ARBA" id="ARBA00023204"/>
    </source>
</evidence>
<dbReference type="Pfam" id="PF02132">
    <property type="entry name" value="RecR_ZnF"/>
    <property type="match status" value="1"/>
</dbReference>
<dbReference type="PANTHER" id="PTHR30446:SF0">
    <property type="entry name" value="RECOMBINATION PROTEIN RECR"/>
    <property type="match status" value="1"/>
</dbReference>
<dbReference type="SUPFAM" id="SSF111304">
    <property type="entry name" value="Recombination protein RecR"/>
    <property type="match status" value="1"/>
</dbReference>
<dbReference type="OrthoDB" id="9802672at2"/>
<comment type="similarity">
    <text evidence="7">Belongs to the RecR family.</text>
</comment>
<dbReference type="PROSITE" id="PS50880">
    <property type="entry name" value="TOPRIM"/>
    <property type="match status" value="1"/>
</dbReference>
<comment type="caution">
    <text evidence="9">The sequence shown here is derived from an EMBL/GenBank/DDBJ whole genome shotgun (WGS) entry which is preliminary data.</text>
</comment>
<protein>
    <recommendedName>
        <fullName evidence="7">Recombination protein RecR</fullName>
    </recommendedName>
</protein>
<name>A0A4R8M9K1_9BACT</name>
<proteinExistence type="inferred from homology"/>
<dbReference type="Gene3D" id="3.40.1360.10">
    <property type="match status" value="1"/>
</dbReference>
<dbReference type="Gene3D" id="3.30.60.80">
    <property type="match status" value="1"/>
</dbReference>
<dbReference type="InterPro" id="IPR000093">
    <property type="entry name" value="DNA_Rcmb_RecR"/>
</dbReference>
<evidence type="ECO:0000256" key="5">
    <source>
        <dbReference type="ARBA" id="ARBA00023172"/>
    </source>
</evidence>
<dbReference type="Gene3D" id="6.10.250.240">
    <property type="match status" value="1"/>
</dbReference>
<keyword evidence="2 7" id="KW-0227">DNA damage</keyword>
<evidence type="ECO:0000256" key="7">
    <source>
        <dbReference type="HAMAP-Rule" id="MF_00017"/>
    </source>
</evidence>
<reference evidence="9 10" key="1">
    <citation type="submission" date="2019-03" db="EMBL/GenBank/DDBJ databases">
        <title>Genomic Encyclopedia of Type Strains, Phase IV (KMG-IV): sequencing the most valuable type-strain genomes for metagenomic binning, comparative biology and taxonomic classification.</title>
        <authorList>
            <person name="Goeker M."/>
        </authorList>
    </citation>
    <scope>NUCLEOTIDE SEQUENCE [LARGE SCALE GENOMIC DNA]</scope>
    <source>
        <strain evidence="9 10">DSM 25964</strain>
    </source>
</reference>
<organism evidence="9 10">
    <name type="scientific">Aminivibrio pyruvatiphilus</name>
    <dbReference type="NCBI Taxonomy" id="1005740"/>
    <lineage>
        <taxon>Bacteria</taxon>
        <taxon>Thermotogati</taxon>
        <taxon>Synergistota</taxon>
        <taxon>Synergistia</taxon>
        <taxon>Synergistales</taxon>
        <taxon>Aminobacteriaceae</taxon>
        <taxon>Aminivibrio</taxon>
    </lineage>
</organism>
<gene>
    <name evidence="7" type="primary">recR</name>
    <name evidence="9" type="ORF">C8D99_10854</name>
</gene>
<keyword evidence="10" id="KW-1185">Reference proteome</keyword>
<dbReference type="HAMAP" id="MF_00017">
    <property type="entry name" value="RecR"/>
    <property type="match status" value="1"/>
</dbReference>
<keyword evidence="6 7" id="KW-0234">DNA repair</keyword>
<keyword evidence="4 7" id="KW-0862">Zinc</keyword>
<keyword evidence="3 7" id="KW-0863">Zinc-finger</keyword>
<keyword evidence="1 7" id="KW-0479">Metal-binding</keyword>
<evidence type="ECO:0000256" key="4">
    <source>
        <dbReference type="ARBA" id="ARBA00022833"/>
    </source>
</evidence>
<dbReference type="EMBL" id="SORI01000008">
    <property type="protein sequence ID" value="TDY60505.1"/>
    <property type="molecule type" value="Genomic_DNA"/>
</dbReference>
<dbReference type="GO" id="GO:0008270">
    <property type="term" value="F:zinc ion binding"/>
    <property type="evidence" value="ECO:0007669"/>
    <property type="project" value="UniProtKB-KW"/>
</dbReference>
<evidence type="ECO:0000313" key="10">
    <source>
        <dbReference type="Proteomes" id="UP000295066"/>
    </source>
</evidence>
<dbReference type="NCBIfam" id="TIGR00615">
    <property type="entry name" value="recR"/>
    <property type="match status" value="1"/>
</dbReference>
<dbReference type="Gene3D" id="1.10.8.420">
    <property type="entry name" value="RecR Domain 1"/>
    <property type="match status" value="1"/>
</dbReference>
<dbReference type="InterPro" id="IPR015967">
    <property type="entry name" value="Rcmb_RecR_Znf"/>
</dbReference>
<dbReference type="InterPro" id="IPR034137">
    <property type="entry name" value="TOPRIM_RecR"/>
</dbReference>
<dbReference type="SMART" id="SM00493">
    <property type="entry name" value="TOPRIM"/>
    <property type="match status" value="1"/>
</dbReference>
<dbReference type="GO" id="GO:0006310">
    <property type="term" value="P:DNA recombination"/>
    <property type="evidence" value="ECO:0007669"/>
    <property type="project" value="UniProtKB-UniRule"/>
</dbReference>
<evidence type="ECO:0000256" key="2">
    <source>
        <dbReference type="ARBA" id="ARBA00022763"/>
    </source>
</evidence>
<dbReference type="PROSITE" id="PS01300">
    <property type="entry name" value="RECR"/>
    <property type="match status" value="1"/>
</dbReference>
<comment type="function">
    <text evidence="7">May play a role in DNA repair. It seems to be involved in an RecBC-independent recombinational process of DNA repair. It may act with RecF and RecO.</text>
</comment>
<dbReference type="Pfam" id="PF21176">
    <property type="entry name" value="RecR_HhH"/>
    <property type="match status" value="1"/>
</dbReference>
<dbReference type="AlphaFoldDB" id="A0A4R8M9K1"/>
<dbReference type="GO" id="GO:0006281">
    <property type="term" value="P:DNA repair"/>
    <property type="evidence" value="ECO:0007669"/>
    <property type="project" value="UniProtKB-UniRule"/>
</dbReference>